<accession>A0ABV9QJQ4</accession>
<sequence length="430" mass="47680">MSASALLSPAASALSLHDARPFFEKALVYGVQHGLLSAAKLDAICTEAPKGMVQIARYFGNENLRPDLEQARLRIVNLVSLYLLESCGGDLHLAAQSLRDHSLLSRSKGGSEMLKKLISMPQNTHFAMHDREGFTEAQIPQLAKWSLQSHAQYQAELAVRQPIGQLIDAALWLAARFDLHADDLEEAGTDAEAVIRTALLLHTLTPQAQQWPDSVGFEALIGALRKKTGSISLTLPTQFPATLRPAVERVRASVLSDLPRLRDTSQNLRTLLRSPAFSGHYFWQEDPLAEIDHYHHSLDDEAHGHDPATAPTSGSKTWQRVTQGQSDEHALLTLFLYLSVGAPKRYVPADKTLLTEKAAVALLRSIQQRGLHPTQAIDFIRSHAPAAHQDTYCTLWQSFVEESHRTLCGDHHGQRQEALALLRRECHIMD</sequence>
<evidence type="ECO:0000313" key="1">
    <source>
        <dbReference type="EMBL" id="MFC4789882.1"/>
    </source>
</evidence>
<evidence type="ECO:0000313" key="2">
    <source>
        <dbReference type="Proteomes" id="UP001596001"/>
    </source>
</evidence>
<protein>
    <submittedName>
        <fullName evidence="1">Uncharacterized protein</fullName>
    </submittedName>
</protein>
<dbReference type="Proteomes" id="UP001596001">
    <property type="component" value="Unassembled WGS sequence"/>
</dbReference>
<name>A0ABV9QJQ4_9BURK</name>
<gene>
    <name evidence="1" type="ORF">ACFO6X_12920</name>
</gene>
<comment type="caution">
    <text evidence="1">The sequence shown here is derived from an EMBL/GenBank/DDBJ whole genome shotgun (WGS) entry which is preliminary data.</text>
</comment>
<dbReference type="EMBL" id="JBHSHJ010000011">
    <property type="protein sequence ID" value="MFC4789882.1"/>
    <property type="molecule type" value="Genomic_DNA"/>
</dbReference>
<organism evidence="1 2">
    <name type="scientific">Giesbergeria sinuosa</name>
    <dbReference type="NCBI Taxonomy" id="80883"/>
    <lineage>
        <taxon>Bacteria</taxon>
        <taxon>Pseudomonadati</taxon>
        <taxon>Pseudomonadota</taxon>
        <taxon>Betaproteobacteria</taxon>
        <taxon>Burkholderiales</taxon>
        <taxon>Comamonadaceae</taxon>
        <taxon>Giesbergeria</taxon>
    </lineage>
</organism>
<keyword evidence="2" id="KW-1185">Reference proteome</keyword>
<reference evidence="2" key="1">
    <citation type="journal article" date="2019" name="Int. J. Syst. Evol. Microbiol.">
        <title>The Global Catalogue of Microorganisms (GCM) 10K type strain sequencing project: providing services to taxonomists for standard genome sequencing and annotation.</title>
        <authorList>
            <consortium name="The Broad Institute Genomics Platform"/>
            <consortium name="The Broad Institute Genome Sequencing Center for Infectious Disease"/>
            <person name="Wu L."/>
            <person name="Ma J."/>
        </authorList>
    </citation>
    <scope>NUCLEOTIDE SEQUENCE [LARGE SCALE GENOMIC DNA]</scope>
    <source>
        <strain evidence="2">CCUG 49452</strain>
    </source>
</reference>
<dbReference type="RefSeq" id="WP_382433687.1">
    <property type="nucleotide sequence ID" value="NZ_JBHSHJ010000011.1"/>
</dbReference>
<proteinExistence type="predicted"/>